<proteinExistence type="predicted"/>
<comment type="caution">
    <text evidence="1">The sequence shown here is derived from an EMBL/GenBank/DDBJ whole genome shotgun (WGS) entry which is preliminary data.</text>
</comment>
<keyword evidence="2" id="KW-1185">Reference proteome</keyword>
<accession>A0AAV7DW09</accession>
<protein>
    <submittedName>
        <fullName evidence="1">Uncharacterized protein</fullName>
    </submittedName>
</protein>
<sequence length="118" mass="13497">MRIGKVKKKKKKQQQQQHCCSGTIRRASTIFFFGRLCKCYHFNDTVLRFSFLQLKNGVGGQLLGCYNMPKNWTLSTTTAPPRPVWEAYLKGGGEWEGEFIIEAMILVSNGSITLAWIY</sequence>
<gene>
    <name evidence="1" type="ORF">H6P81_020334</name>
</gene>
<dbReference type="EMBL" id="JAINDJ010000008">
    <property type="protein sequence ID" value="KAG9440169.1"/>
    <property type="molecule type" value="Genomic_DNA"/>
</dbReference>
<evidence type="ECO:0000313" key="2">
    <source>
        <dbReference type="Proteomes" id="UP000825729"/>
    </source>
</evidence>
<evidence type="ECO:0000313" key="1">
    <source>
        <dbReference type="EMBL" id="KAG9440169.1"/>
    </source>
</evidence>
<dbReference type="AlphaFoldDB" id="A0AAV7DW09"/>
<dbReference type="Proteomes" id="UP000825729">
    <property type="component" value="Unassembled WGS sequence"/>
</dbReference>
<reference evidence="1 2" key="1">
    <citation type="submission" date="2021-07" db="EMBL/GenBank/DDBJ databases">
        <title>The Aristolochia fimbriata genome: insights into angiosperm evolution, floral development and chemical biosynthesis.</title>
        <authorList>
            <person name="Jiao Y."/>
        </authorList>
    </citation>
    <scope>NUCLEOTIDE SEQUENCE [LARGE SCALE GENOMIC DNA]</scope>
    <source>
        <strain evidence="1">IBCAS-2021</strain>
        <tissue evidence="1">Leaf</tissue>
    </source>
</reference>
<organism evidence="1 2">
    <name type="scientific">Aristolochia fimbriata</name>
    <name type="common">White veined hardy Dutchman's pipe vine</name>
    <dbReference type="NCBI Taxonomy" id="158543"/>
    <lineage>
        <taxon>Eukaryota</taxon>
        <taxon>Viridiplantae</taxon>
        <taxon>Streptophyta</taxon>
        <taxon>Embryophyta</taxon>
        <taxon>Tracheophyta</taxon>
        <taxon>Spermatophyta</taxon>
        <taxon>Magnoliopsida</taxon>
        <taxon>Magnoliidae</taxon>
        <taxon>Piperales</taxon>
        <taxon>Aristolochiaceae</taxon>
        <taxon>Aristolochia</taxon>
    </lineage>
</organism>
<name>A0AAV7DW09_ARIFI</name>